<protein>
    <submittedName>
        <fullName evidence="4">Quinone oxidoreductase</fullName>
    </submittedName>
</protein>
<dbReference type="EMBL" id="PUEJ01000005">
    <property type="protein sequence ID" value="PRH86895.1"/>
    <property type="molecule type" value="Genomic_DNA"/>
</dbReference>
<sequence length="326" mass="34632">MPAAIRVHRTGGPEVLTYEEIATPLPAPGEVLLRQHACGVNYIDTYYRSGLYKAPSLPFILGAEGAGEVVAIGEGVSEFKPGDRVAYAGAIGSYASERTYPANRLVPLPEAISYEQAAGMMLKGMTAQYLVRRTFKVSAGQTVLVHAAAGGVGLILCQWAKALGAMVIGTVGSEEKAALARANGADHTILYRSEDWVKRVADITDGRKCDVVYDGVGKDTFPGSLDCLKPLGMWVSFGNASGPVEPVPMLLLSQKGSLFATRPTLGTYVAERADLLATADDLFETVASGKVNIPVNQRYRLEDARKAHEELEGRGTTGSSILLPSS</sequence>
<dbReference type="FunFam" id="3.40.50.720:FF:000053">
    <property type="entry name" value="Quinone oxidoreductase 1"/>
    <property type="match status" value="1"/>
</dbReference>
<dbReference type="InterPro" id="IPR002364">
    <property type="entry name" value="Quin_OxRdtase/zeta-crystal_CS"/>
</dbReference>
<dbReference type="Proteomes" id="UP000237682">
    <property type="component" value="Unassembled WGS sequence"/>
</dbReference>
<dbReference type="Gene3D" id="3.90.180.10">
    <property type="entry name" value="Medium-chain alcohol dehydrogenases, catalytic domain"/>
    <property type="match status" value="1"/>
</dbReference>
<dbReference type="GO" id="GO:0005829">
    <property type="term" value="C:cytosol"/>
    <property type="evidence" value="ECO:0007669"/>
    <property type="project" value="TreeGrafter"/>
</dbReference>
<dbReference type="GO" id="GO:0003960">
    <property type="term" value="F:quinone reductase (NADPH) activity"/>
    <property type="evidence" value="ECO:0007669"/>
    <property type="project" value="InterPro"/>
</dbReference>
<dbReference type="PANTHER" id="PTHR48106">
    <property type="entry name" value="QUINONE OXIDOREDUCTASE PIG3-RELATED"/>
    <property type="match status" value="1"/>
</dbReference>
<accession>A0A2S9QC48</accession>
<proteinExistence type="predicted"/>
<dbReference type="PROSITE" id="PS01162">
    <property type="entry name" value="QOR_ZETA_CRYSTAL"/>
    <property type="match status" value="1"/>
</dbReference>
<keyword evidence="5" id="KW-1185">Reference proteome</keyword>
<dbReference type="Pfam" id="PF08240">
    <property type="entry name" value="ADH_N"/>
    <property type="match status" value="1"/>
</dbReference>
<dbReference type="GO" id="GO:0035925">
    <property type="term" value="F:mRNA 3'-UTR AU-rich region binding"/>
    <property type="evidence" value="ECO:0007669"/>
    <property type="project" value="TreeGrafter"/>
</dbReference>
<dbReference type="InterPro" id="IPR011032">
    <property type="entry name" value="GroES-like_sf"/>
</dbReference>
<dbReference type="OrthoDB" id="9805883at2"/>
<dbReference type="SMART" id="SM00829">
    <property type="entry name" value="PKS_ER"/>
    <property type="match status" value="1"/>
</dbReference>
<evidence type="ECO:0000313" key="5">
    <source>
        <dbReference type="Proteomes" id="UP000237682"/>
    </source>
</evidence>
<dbReference type="InterPro" id="IPR013154">
    <property type="entry name" value="ADH-like_N"/>
</dbReference>
<dbReference type="Pfam" id="PF00107">
    <property type="entry name" value="ADH_zinc_N"/>
    <property type="match status" value="1"/>
</dbReference>
<evidence type="ECO:0000313" key="4">
    <source>
        <dbReference type="EMBL" id="PRH86895.1"/>
    </source>
</evidence>
<dbReference type="GO" id="GO:0008270">
    <property type="term" value="F:zinc ion binding"/>
    <property type="evidence" value="ECO:0007669"/>
    <property type="project" value="InterPro"/>
</dbReference>
<dbReference type="PANTHER" id="PTHR48106:SF13">
    <property type="entry name" value="QUINONE OXIDOREDUCTASE-RELATED"/>
    <property type="match status" value="1"/>
</dbReference>
<comment type="caution">
    <text evidence="4">The sequence shown here is derived from an EMBL/GenBank/DDBJ whole genome shotgun (WGS) entry which is preliminary data.</text>
</comment>
<dbReference type="NCBIfam" id="NF008024">
    <property type="entry name" value="PRK10754.1"/>
    <property type="match status" value="1"/>
</dbReference>
<dbReference type="SUPFAM" id="SSF50129">
    <property type="entry name" value="GroES-like"/>
    <property type="match status" value="1"/>
</dbReference>
<dbReference type="InterPro" id="IPR013149">
    <property type="entry name" value="ADH-like_C"/>
</dbReference>
<dbReference type="Gene3D" id="3.40.50.720">
    <property type="entry name" value="NAD(P)-binding Rossmann-like Domain"/>
    <property type="match status" value="1"/>
</dbReference>
<dbReference type="InterPro" id="IPR020843">
    <property type="entry name" value="ER"/>
</dbReference>
<dbReference type="InterPro" id="IPR047618">
    <property type="entry name" value="QOR-like"/>
</dbReference>
<dbReference type="SUPFAM" id="SSF51735">
    <property type="entry name" value="NAD(P)-binding Rossmann-fold domains"/>
    <property type="match status" value="1"/>
</dbReference>
<organism evidence="4 5">
    <name type="scientific">Labrys okinawensis</name>
    <dbReference type="NCBI Taxonomy" id="346911"/>
    <lineage>
        <taxon>Bacteria</taxon>
        <taxon>Pseudomonadati</taxon>
        <taxon>Pseudomonadota</taxon>
        <taxon>Alphaproteobacteria</taxon>
        <taxon>Hyphomicrobiales</taxon>
        <taxon>Xanthobacteraceae</taxon>
        <taxon>Labrys</taxon>
    </lineage>
</organism>
<name>A0A2S9QC48_9HYPH</name>
<dbReference type="GO" id="GO:0070402">
    <property type="term" value="F:NADPH binding"/>
    <property type="evidence" value="ECO:0007669"/>
    <property type="project" value="TreeGrafter"/>
</dbReference>
<dbReference type="AlphaFoldDB" id="A0A2S9QC48"/>
<evidence type="ECO:0000259" key="3">
    <source>
        <dbReference type="SMART" id="SM00829"/>
    </source>
</evidence>
<dbReference type="RefSeq" id="WP_105863118.1">
    <property type="nucleotide sequence ID" value="NZ_PUEJ01000005.1"/>
</dbReference>
<evidence type="ECO:0000256" key="1">
    <source>
        <dbReference type="ARBA" id="ARBA00022857"/>
    </source>
</evidence>
<dbReference type="InterPro" id="IPR036291">
    <property type="entry name" value="NAD(P)-bd_dom_sf"/>
</dbReference>
<feature type="domain" description="Enoyl reductase (ER)" evidence="3">
    <location>
        <begin position="11"/>
        <end position="322"/>
    </location>
</feature>
<reference evidence="4 5" key="1">
    <citation type="submission" date="2018-02" db="EMBL/GenBank/DDBJ databases">
        <title>Whole genome sequencing of endophytic bacterium.</title>
        <authorList>
            <person name="Eedara R."/>
            <person name="Podile A.R."/>
        </authorList>
    </citation>
    <scope>NUCLEOTIDE SEQUENCE [LARGE SCALE GENOMIC DNA]</scope>
    <source>
        <strain evidence="4 5">RP1T</strain>
    </source>
</reference>
<dbReference type="CDD" id="cd05286">
    <property type="entry name" value="QOR2"/>
    <property type="match status" value="1"/>
</dbReference>
<keyword evidence="1" id="KW-0521">NADP</keyword>
<evidence type="ECO:0000256" key="2">
    <source>
        <dbReference type="ARBA" id="ARBA00023002"/>
    </source>
</evidence>
<keyword evidence="2" id="KW-0560">Oxidoreductase</keyword>
<gene>
    <name evidence="4" type="ORF">C5L14_16545</name>
</gene>